<dbReference type="GO" id="GO:0016787">
    <property type="term" value="F:hydrolase activity"/>
    <property type="evidence" value="ECO:0007669"/>
    <property type="project" value="UniProtKB-KW"/>
</dbReference>
<dbReference type="AlphaFoldDB" id="A0A2T5G174"/>
<dbReference type="InterPro" id="IPR050491">
    <property type="entry name" value="AmpC-like"/>
</dbReference>
<dbReference type="OrthoDB" id="119951at2"/>
<evidence type="ECO:0000256" key="1">
    <source>
        <dbReference type="SAM" id="Phobius"/>
    </source>
</evidence>
<dbReference type="Gene3D" id="3.40.710.10">
    <property type="entry name" value="DD-peptidase/beta-lactamase superfamily"/>
    <property type="match status" value="1"/>
</dbReference>
<organism evidence="3 4">
    <name type="scientific">Sphingomonas oleivorans</name>
    <dbReference type="NCBI Taxonomy" id="1735121"/>
    <lineage>
        <taxon>Bacteria</taxon>
        <taxon>Pseudomonadati</taxon>
        <taxon>Pseudomonadota</taxon>
        <taxon>Alphaproteobacteria</taxon>
        <taxon>Sphingomonadales</taxon>
        <taxon>Sphingomonadaceae</taxon>
        <taxon>Sphingomonas</taxon>
    </lineage>
</organism>
<evidence type="ECO:0000313" key="4">
    <source>
        <dbReference type="Proteomes" id="UP000244162"/>
    </source>
</evidence>
<sequence>MCGESILRCGTAGLGSRYDALPRPSDRLIVTAPYRFPVTDSRGRRHGGRGFPFGILAEIGIALLLVVGVLVIGRYHALRNAAPERAVLGKAGPPLERPLAVPPPADVSQVAAVSSTSSDIDYRRIDARLKALMARNEMVGLGIVVIENGAFRFLKGYGTTVAGGAEPVTPDTVFRWASVSKGVASTMLAELAAEKKLSLGDSVAAHAPSLHLPDGMEKEATVTDLLSQRLGIVKNAYDDRLEGDQDPYAIRGMLASLDRYCRPGTCWTYQNVAYDAASEIVERVTGKDYGAVVKARLFDPLGMKSASMTREGLIGAKSWAKPHQGRNVLEVKEAYYRVPAAGGVNSSIRDLGLWMRAQMGEAPKVLPKSVLWTIHLPRIFTTTPRSRMADYDLAMERPSYGLGWRDSVYQGHRLIGHRGAVSGYRSLILFDPERRSGVAMLWNSSTSRPAGLPLEIFDMLYGLPAKDWLQLDGKRH</sequence>
<keyword evidence="4" id="KW-1185">Reference proteome</keyword>
<feature type="transmembrane region" description="Helical" evidence="1">
    <location>
        <begin position="51"/>
        <end position="73"/>
    </location>
</feature>
<evidence type="ECO:0000259" key="2">
    <source>
        <dbReference type="Pfam" id="PF00144"/>
    </source>
</evidence>
<dbReference type="InterPro" id="IPR012338">
    <property type="entry name" value="Beta-lactam/transpept-like"/>
</dbReference>
<dbReference type="PANTHER" id="PTHR46825:SF15">
    <property type="entry name" value="BETA-LACTAMASE-RELATED DOMAIN-CONTAINING PROTEIN"/>
    <property type="match status" value="1"/>
</dbReference>
<keyword evidence="3" id="KW-0378">Hydrolase</keyword>
<dbReference type="InterPro" id="IPR001466">
    <property type="entry name" value="Beta-lactam-related"/>
</dbReference>
<proteinExistence type="predicted"/>
<dbReference type="PANTHER" id="PTHR46825">
    <property type="entry name" value="D-ALANYL-D-ALANINE-CARBOXYPEPTIDASE/ENDOPEPTIDASE AMPH"/>
    <property type="match status" value="1"/>
</dbReference>
<protein>
    <submittedName>
        <fullName evidence="3">Serine hydrolase</fullName>
    </submittedName>
</protein>
<keyword evidence="1" id="KW-1133">Transmembrane helix</keyword>
<reference evidence="3 4" key="1">
    <citation type="submission" date="2017-09" db="EMBL/GenBank/DDBJ databases">
        <title>Sphingomonas panjinensis sp.nov., isolated from oil-contaminated soil.</title>
        <authorList>
            <person name="Wang L."/>
            <person name="Chen L."/>
        </authorList>
    </citation>
    <scope>NUCLEOTIDE SEQUENCE [LARGE SCALE GENOMIC DNA]</scope>
    <source>
        <strain evidence="3 4">FW-11</strain>
    </source>
</reference>
<gene>
    <name evidence="3" type="ORF">CLG96_01780</name>
</gene>
<comment type="caution">
    <text evidence="3">The sequence shown here is derived from an EMBL/GenBank/DDBJ whole genome shotgun (WGS) entry which is preliminary data.</text>
</comment>
<keyword evidence="1" id="KW-0812">Transmembrane</keyword>
<evidence type="ECO:0000313" key="3">
    <source>
        <dbReference type="EMBL" id="PTQ12897.1"/>
    </source>
</evidence>
<dbReference type="Proteomes" id="UP000244162">
    <property type="component" value="Unassembled WGS sequence"/>
</dbReference>
<accession>A0A2T5G174</accession>
<dbReference type="EMBL" id="NWBU01000004">
    <property type="protein sequence ID" value="PTQ12897.1"/>
    <property type="molecule type" value="Genomic_DNA"/>
</dbReference>
<name>A0A2T5G174_9SPHN</name>
<keyword evidence="1" id="KW-0472">Membrane</keyword>
<dbReference type="SUPFAM" id="SSF56601">
    <property type="entry name" value="beta-lactamase/transpeptidase-like"/>
    <property type="match status" value="1"/>
</dbReference>
<dbReference type="Pfam" id="PF00144">
    <property type="entry name" value="Beta-lactamase"/>
    <property type="match status" value="1"/>
</dbReference>
<feature type="domain" description="Beta-lactamase-related" evidence="2">
    <location>
        <begin position="125"/>
        <end position="447"/>
    </location>
</feature>